<feature type="chain" id="PRO_5022756204" evidence="1">
    <location>
        <begin position="24"/>
        <end position="250"/>
    </location>
</feature>
<evidence type="ECO:0000256" key="1">
    <source>
        <dbReference type="SAM" id="SignalP"/>
    </source>
</evidence>
<reference evidence="2 3" key="1">
    <citation type="submission" date="2019-07" db="EMBL/GenBank/DDBJ databases">
        <title>Seonamhaeicola sp. W255 draft genome.</title>
        <authorList>
            <person name="Zhang X.-Y."/>
            <person name="Zhang R."/>
            <person name="Zhong Y.-L."/>
            <person name="Du Z.-J."/>
        </authorList>
    </citation>
    <scope>NUCLEOTIDE SEQUENCE [LARGE SCALE GENOMIC DNA]</scope>
    <source>
        <strain evidence="2 3">W255</strain>
    </source>
</reference>
<keyword evidence="1" id="KW-0732">Signal</keyword>
<accession>A0A562YE14</accession>
<protein>
    <submittedName>
        <fullName evidence="2">Uncharacterized protein</fullName>
    </submittedName>
</protein>
<dbReference type="RefSeq" id="WP_133355572.1">
    <property type="nucleotide sequence ID" value="NZ_SMZJ02000004.1"/>
</dbReference>
<name>A0A562YE14_9FLAO</name>
<keyword evidence="3" id="KW-1185">Reference proteome</keyword>
<feature type="signal peptide" evidence="1">
    <location>
        <begin position="1"/>
        <end position="23"/>
    </location>
</feature>
<dbReference type="EMBL" id="SMZJ02000004">
    <property type="protein sequence ID" value="TWO32855.1"/>
    <property type="molecule type" value="Genomic_DNA"/>
</dbReference>
<dbReference type="AlphaFoldDB" id="A0A562YE14"/>
<sequence>MKTIKKTLLLICTLCFFCNISYAQKYYQVHQDNVMPSKIWDYEKIAKEFHAACVEHNPQTTWLCATMDDMRYLYVSPMENFADLDERPFADMAKAMGDKFSEMFKKFDQCYGSHGDYIIVLDEELTYMPDGISQTQEGQDYRDYYFIYYKPKNGKNVREGMKAVKEMFAAKGSKSHYRVYRTGFGAMESYYMVAMSSKDAIDSANKQKTNEELLGPDRFETFKKVMDYATKMEEVTGEIRRDLSYAPKEE</sequence>
<dbReference type="OrthoDB" id="1426903at2"/>
<dbReference type="Proteomes" id="UP000295814">
    <property type="component" value="Unassembled WGS sequence"/>
</dbReference>
<organism evidence="2 3">
    <name type="scientific">Seonamhaeicola sediminis</name>
    <dbReference type="NCBI Taxonomy" id="2528206"/>
    <lineage>
        <taxon>Bacteria</taxon>
        <taxon>Pseudomonadati</taxon>
        <taxon>Bacteroidota</taxon>
        <taxon>Flavobacteriia</taxon>
        <taxon>Flavobacteriales</taxon>
        <taxon>Flavobacteriaceae</taxon>
    </lineage>
</organism>
<evidence type="ECO:0000313" key="3">
    <source>
        <dbReference type="Proteomes" id="UP000295814"/>
    </source>
</evidence>
<evidence type="ECO:0000313" key="2">
    <source>
        <dbReference type="EMBL" id="TWO32855.1"/>
    </source>
</evidence>
<comment type="caution">
    <text evidence="2">The sequence shown here is derived from an EMBL/GenBank/DDBJ whole genome shotgun (WGS) entry which is preliminary data.</text>
</comment>
<gene>
    <name evidence="2" type="ORF">E1J38_008295</name>
</gene>
<proteinExistence type="predicted"/>